<dbReference type="AlphaFoldDB" id="A0A2P2QS39"/>
<protein>
    <submittedName>
        <fullName evidence="1">Uncharacterized protein</fullName>
    </submittedName>
</protein>
<reference evidence="1" key="1">
    <citation type="submission" date="2018-02" db="EMBL/GenBank/DDBJ databases">
        <title>Rhizophora mucronata_Transcriptome.</title>
        <authorList>
            <person name="Meera S.P."/>
            <person name="Sreeshan A."/>
            <person name="Augustine A."/>
        </authorList>
    </citation>
    <scope>NUCLEOTIDE SEQUENCE</scope>
    <source>
        <tissue evidence="1">Leaf</tissue>
    </source>
</reference>
<sequence>MILQLNVPNIFCTFPQHFKNQKSLTFLIKEYEKLLYANPASRNSEKLYVADRKKTWKCILQ</sequence>
<evidence type="ECO:0000313" key="1">
    <source>
        <dbReference type="EMBL" id="MBX69721.1"/>
    </source>
</evidence>
<organism evidence="1">
    <name type="scientific">Rhizophora mucronata</name>
    <name type="common">Asiatic mangrove</name>
    <dbReference type="NCBI Taxonomy" id="61149"/>
    <lineage>
        <taxon>Eukaryota</taxon>
        <taxon>Viridiplantae</taxon>
        <taxon>Streptophyta</taxon>
        <taxon>Embryophyta</taxon>
        <taxon>Tracheophyta</taxon>
        <taxon>Spermatophyta</taxon>
        <taxon>Magnoliopsida</taxon>
        <taxon>eudicotyledons</taxon>
        <taxon>Gunneridae</taxon>
        <taxon>Pentapetalae</taxon>
        <taxon>rosids</taxon>
        <taxon>fabids</taxon>
        <taxon>Malpighiales</taxon>
        <taxon>Rhizophoraceae</taxon>
        <taxon>Rhizophora</taxon>
    </lineage>
</organism>
<accession>A0A2P2QS39</accession>
<name>A0A2P2QS39_RHIMU</name>
<dbReference type="EMBL" id="GGEC01089237">
    <property type="protein sequence ID" value="MBX69721.1"/>
    <property type="molecule type" value="Transcribed_RNA"/>
</dbReference>
<proteinExistence type="predicted"/>